<dbReference type="AlphaFoldDB" id="A0A8T8WC98"/>
<evidence type="ECO:0000313" key="5">
    <source>
        <dbReference type="Proteomes" id="UP000826254"/>
    </source>
</evidence>
<proteinExistence type="predicted"/>
<evidence type="ECO:0000256" key="1">
    <source>
        <dbReference type="SAM" id="MobiDB-lite"/>
    </source>
</evidence>
<reference evidence="4 5" key="1">
    <citation type="journal article" date="2021" name="Int. J. Syst. Evol. Microbiol.">
        <title>Halobaculum halophilum sp. nov. and Halobaculum salinum sp. nov., isolated from salt lake and saline soil.</title>
        <authorList>
            <person name="Cui H.L."/>
            <person name="Shi X.W."/>
            <person name="Yin X.M."/>
            <person name="Yang X.Y."/>
            <person name="Hou J."/>
            <person name="Zhu L."/>
        </authorList>
    </citation>
    <scope>NUCLEOTIDE SEQUENCE [LARGE SCALE GENOMIC DNA]</scope>
    <source>
        <strain evidence="4 5">NBRC 109044</strain>
    </source>
</reference>
<evidence type="ECO:0000259" key="3">
    <source>
        <dbReference type="Pfam" id="PF26256"/>
    </source>
</evidence>
<feature type="transmembrane region" description="Helical" evidence="2">
    <location>
        <begin position="129"/>
        <end position="147"/>
    </location>
</feature>
<protein>
    <recommendedName>
        <fullName evidence="3">DUF8060 domain-containing protein</fullName>
    </recommendedName>
</protein>
<evidence type="ECO:0000256" key="2">
    <source>
        <dbReference type="SAM" id="Phobius"/>
    </source>
</evidence>
<dbReference type="Pfam" id="PF26256">
    <property type="entry name" value="DUF8060"/>
    <property type="match status" value="1"/>
</dbReference>
<feature type="region of interest" description="Disordered" evidence="1">
    <location>
        <begin position="1"/>
        <end position="78"/>
    </location>
</feature>
<sequence length="152" mass="15924">MTDDTDNTDRTDETDHTDETGGTDDKIQTADESSDTEPATTGREAKSADSGTPASVDGGGATESVDRGAPTETADRGAGVGDRVTRYVNYLVLVALVVLALVAGIQFYGAVSRTINQWVVAEYRSLFHGAFNLAVLLVAAAGISVQIRRVTS</sequence>
<evidence type="ECO:0000313" key="4">
    <source>
        <dbReference type="EMBL" id="QZP37451.1"/>
    </source>
</evidence>
<accession>A0A8T8WC98</accession>
<dbReference type="KEGG" id="hmp:K6T50_14420"/>
<name>A0A8T8WC98_9EURY</name>
<feature type="transmembrane region" description="Helical" evidence="2">
    <location>
        <begin position="87"/>
        <end position="109"/>
    </location>
</feature>
<dbReference type="EMBL" id="CP081958">
    <property type="protein sequence ID" value="QZP37451.1"/>
    <property type="molecule type" value="Genomic_DNA"/>
</dbReference>
<keyword evidence="2" id="KW-1133">Transmembrane helix</keyword>
<dbReference type="RefSeq" id="WP_222607260.1">
    <property type="nucleotide sequence ID" value="NZ_CP081958.1"/>
</dbReference>
<dbReference type="Proteomes" id="UP000826254">
    <property type="component" value="Chromosome"/>
</dbReference>
<dbReference type="InterPro" id="IPR058373">
    <property type="entry name" value="DUF8060"/>
</dbReference>
<feature type="domain" description="DUF8060" evidence="3">
    <location>
        <begin position="36"/>
        <end position="151"/>
    </location>
</feature>
<gene>
    <name evidence="4" type="ORF">K6T50_14420</name>
</gene>
<dbReference type="GeneID" id="67179360"/>
<keyword evidence="2" id="KW-0472">Membrane</keyword>
<keyword evidence="5" id="KW-1185">Reference proteome</keyword>
<keyword evidence="2" id="KW-0812">Transmembrane</keyword>
<organism evidence="4 5">
    <name type="scientific">Halobaculum magnesiiphilum</name>
    <dbReference type="NCBI Taxonomy" id="1017351"/>
    <lineage>
        <taxon>Archaea</taxon>
        <taxon>Methanobacteriati</taxon>
        <taxon>Methanobacteriota</taxon>
        <taxon>Stenosarchaea group</taxon>
        <taxon>Halobacteria</taxon>
        <taxon>Halobacteriales</taxon>
        <taxon>Haloferacaceae</taxon>
        <taxon>Halobaculum</taxon>
    </lineage>
</organism>
<feature type="compositionally biased region" description="Basic and acidic residues" evidence="1">
    <location>
        <begin position="7"/>
        <end position="29"/>
    </location>
</feature>